<gene>
    <name evidence="2" type="ORF">PC41400_09930</name>
</gene>
<dbReference type="InterPro" id="IPR000415">
    <property type="entry name" value="Nitroreductase-like"/>
</dbReference>
<feature type="domain" description="Nitroreductase" evidence="1">
    <location>
        <begin position="12"/>
        <end position="194"/>
    </location>
</feature>
<dbReference type="PANTHER" id="PTHR23026">
    <property type="entry name" value="NADPH NITROREDUCTASE"/>
    <property type="match status" value="1"/>
</dbReference>
<accession>A0A410WUB5</accession>
<evidence type="ECO:0000313" key="3">
    <source>
        <dbReference type="Proteomes" id="UP000288943"/>
    </source>
</evidence>
<dbReference type="InterPro" id="IPR050627">
    <property type="entry name" value="Nitroreductase/BluB"/>
</dbReference>
<dbReference type="Gene3D" id="3.40.109.10">
    <property type="entry name" value="NADH Oxidase"/>
    <property type="match status" value="1"/>
</dbReference>
<dbReference type="AlphaFoldDB" id="A0A410WUB5"/>
<organism evidence="2 3">
    <name type="scientific">Paenibacillus chitinolyticus</name>
    <dbReference type="NCBI Taxonomy" id="79263"/>
    <lineage>
        <taxon>Bacteria</taxon>
        <taxon>Bacillati</taxon>
        <taxon>Bacillota</taxon>
        <taxon>Bacilli</taxon>
        <taxon>Bacillales</taxon>
        <taxon>Paenibacillaceae</taxon>
        <taxon>Paenibacillus</taxon>
    </lineage>
</organism>
<dbReference type="OrthoDB" id="9783470at2"/>
<dbReference type="GeneID" id="95375125"/>
<dbReference type="KEGG" id="pchi:PC41400_09930"/>
<dbReference type="EMBL" id="CP026520">
    <property type="protein sequence ID" value="QAV17968.1"/>
    <property type="molecule type" value="Genomic_DNA"/>
</dbReference>
<reference evidence="2 3" key="1">
    <citation type="submission" date="2018-01" db="EMBL/GenBank/DDBJ databases">
        <title>The whole genome sequencing and assembly of Paenibacillus chitinolyticus KCCM 41400 strain.</title>
        <authorList>
            <person name="Kim J.-Y."/>
            <person name="Park M.-K."/>
            <person name="Lee Y.-J."/>
            <person name="Yi H."/>
            <person name="Bahn Y.-S."/>
            <person name="Kim J.F."/>
            <person name="Lee D.-W."/>
        </authorList>
    </citation>
    <scope>NUCLEOTIDE SEQUENCE [LARGE SCALE GENOMIC DNA]</scope>
    <source>
        <strain evidence="2 3">KCCM 41400</strain>
    </source>
</reference>
<sequence length="215" mass="24263">MNYEDFKSIVLDRRSVRKFTEDPVSVEDVRELIDCARYAPSDTNSQTWKFIAVMNGDLIKTIEDVTWEELHKRAADAEERGLFREGRLLVKSFGPYATAFSGAPVLIICLATPYDSKFRKRIFDPIALVENSVWDEEGIKSSCLAAQNLMLAAHARGLATCPMTGPVLLAQHRLRELLPIPEEAQVNMVIALGHPQERPGKLARKEVDEILEIIR</sequence>
<evidence type="ECO:0000259" key="1">
    <source>
        <dbReference type="Pfam" id="PF00881"/>
    </source>
</evidence>
<name>A0A410WUB5_9BACL</name>
<dbReference type="RefSeq" id="WP_129112467.1">
    <property type="nucleotide sequence ID" value="NZ_CP026520.1"/>
</dbReference>
<proteinExistence type="predicted"/>
<dbReference type="Proteomes" id="UP000288943">
    <property type="component" value="Chromosome"/>
</dbReference>
<protein>
    <submittedName>
        <fullName evidence="2">NAD(P)H nitroreductase</fullName>
    </submittedName>
</protein>
<dbReference type="SUPFAM" id="SSF55469">
    <property type="entry name" value="FMN-dependent nitroreductase-like"/>
    <property type="match status" value="1"/>
</dbReference>
<dbReference type="PANTHER" id="PTHR23026:SF123">
    <property type="entry name" value="NAD(P)H NITROREDUCTASE RV3131-RELATED"/>
    <property type="match status" value="1"/>
</dbReference>
<evidence type="ECO:0000313" key="2">
    <source>
        <dbReference type="EMBL" id="QAV17968.1"/>
    </source>
</evidence>
<dbReference type="InterPro" id="IPR029479">
    <property type="entry name" value="Nitroreductase"/>
</dbReference>
<dbReference type="Pfam" id="PF00881">
    <property type="entry name" value="Nitroreductase"/>
    <property type="match status" value="1"/>
</dbReference>
<dbReference type="GO" id="GO:0016491">
    <property type="term" value="F:oxidoreductase activity"/>
    <property type="evidence" value="ECO:0007669"/>
    <property type="project" value="InterPro"/>
</dbReference>